<name>A0A396JNZ7_MEDTR</name>
<proteinExistence type="predicted"/>
<organism evidence="1">
    <name type="scientific">Medicago truncatula</name>
    <name type="common">Barrel medic</name>
    <name type="synonym">Medicago tribuloides</name>
    <dbReference type="NCBI Taxonomy" id="3880"/>
    <lineage>
        <taxon>Eukaryota</taxon>
        <taxon>Viridiplantae</taxon>
        <taxon>Streptophyta</taxon>
        <taxon>Embryophyta</taxon>
        <taxon>Tracheophyta</taxon>
        <taxon>Spermatophyta</taxon>
        <taxon>Magnoliopsida</taxon>
        <taxon>eudicotyledons</taxon>
        <taxon>Gunneridae</taxon>
        <taxon>Pentapetalae</taxon>
        <taxon>rosids</taxon>
        <taxon>fabids</taxon>
        <taxon>Fabales</taxon>
        <taxon>Fabaceae</taxon>
        <taxon>Papilionoideae</taxon>
        <taxon>50 kb inversion clade</taxon>
        <taxon>NPAAA clade</taxon>
        <taxon>Hologalegina</taxon>
        <taxon>IRL clade</taxon>
        <taxon>Trifolieae</taxon>
        <taxon>Medicago</taxon>
    </lineage>
</organism>
<dbReference type="Proteomes" id="UP000265566">
    <property type="component" value="Chromosome 1"/>
</dbReference>
<comment type="caution">
    <text evidence="1">The sequence shown here is derived from an EMBL/GenBank/DDBJ whole genome shotgun (WGS) entry which is preliminary data.</text>
</comment>
<accession>A0A396JNZ7</accession>
<dbReference type="Gramene" id="rna2838">
    <property type="protein sequence ID" value="RHN79122.1"/>
    <property type="gene ID" value="gene2838"/>
</dbReference>
<protein>
    <submittedName>
        <fullName evidence="1">Uncharacterized protein</fullName>
    </submittedName>
</protein>
<gene>
    <name evidence="1" type="ORF">MtrunA17_Chr1g0173581</name>
</gene>
<sequence>MVLEEDDDDDGCSSKGLLSATIAKGLVSSINSFSLILNKL</sequence>
<dbReference type="EMBL" id="PSQE01000001">
    <property type="protein sequence ID" value="RHN79122.1"/>
    <property type="molecule type" value="Genomic_DNA"/>
</dbReference>
<reference evidence="1" key="1">
    <citation type="journal article" date="2018" name="Nat. Plants">
        <title>Whole-genome landscape of Medicago truncatula symbiotic genes.</title>
        <authorList>
            <person name="Pecrix Y."/>
            <person name="Gamas P."/>
            <person name="Carrere S."/>
        </authorList>
    </citation>
    <scope>NUCLEOTIDE SEQUENCE</scope>
    <source>
        <tissue evidence="1">Leaves</tissue>
    </source>
</reference>
<evidence type="ECO:0000313" key="1">
    <source>
        <dbReference type="EMBL" id="RHN79122.1"/>
    </source>
</evidence>
<dbReference type="AlphaFoldDB" id="A0A396JNZ7"/>